<feature type="domain" description="Pyrrolo-quinoline quinone repeat" evidence="2">
    <location>
        <begin position="306"/>
        <end position="369"/>
    </location>
</feature>
<feature type="signal peptide" evidence="1">
    <location>
        <begin position="1"/>
        <end position="24"/>
    </location>
</feature>
<evidence type="ECO:0000313" key="3">
    <source>
        <dbReference type="EMBL" id="RBP47569.1"/>
    </source>
</evidence>
<dbReference type="AlphaFoldDB" id="A0A366HV54"/>
<proteinExistence type="predicted"/>
<accession>A0A366HV54</accession>
<dbReference type="Proteomes" id="UP000253426">
    <property type="component" value="Unassembled WGS sequence"/>
</dbReference>
<comment type="caution">
    <text evidence="3">The sequence shown here is derived from an EMBL/GenBank/DDBJ whole genome shotgun (WGS) entry which is preliminary data.</text>
</comment>
<evidence type="ECO:0000313" key="4">
    <source>
        <dbReference type="Proteomes" id="UP000253426"/>
    </source>
</evidence>
<dbReference type="PANTHER" id="PTHR34512">
    <property type="entry name" value="CELL SURFACE PROTEIN"/>
    <property type="match status" value="1"/>
</dbReference>
<dbReference type="InterPro" id="IPR015943">
    <property type="entry name" value="WD40/YVTN_repeat-like_dom_sf"/>
</dbReference>
<feature type="domain" description="Pyrrolo-quinoline quinone repeat" evidence="2">
    <location>
        <begin position="89"/>
        <end position="271"/>
    </location>
</feature>
<dbReference type="InterPro" id="IPR018391">
    <property type="entry name" value="PQQ_b-propeller_rpt"/>
</dbReference>
<dbReference type="PANTHER" id="PTHR34512:SF30">
    <property type="entry name" value="OUTER MEMBRANE PROTEIN ASSEMBLY FACTOR BAMB"/>
    <property type="match status" value="1"/>
</dbReference>
<evidence type="ECO:0000259" key="2">
    <source>
        <dbReference type="Pfam" id="PF13360"/>
    </source>
</evidence>
<protein>
    <submittedName>
        <fullName evidence="3">Outer membrane protein assembly factor BamB</fullName>
    </submittedName>
</protein>
<feature type="chain" id="PRO_5016653340" evidence="1">
    <location>
        <begin position="25"/>
        <end position="427"/>
    </location>
</feature>
<dbReference type="EMBL" id="QNRR01000001">
    <property type="protein sequence ID" value="RBP47569.1"/>
    <property type="molecule type" value="Genomic_DNA"/>
</dbReference>
<dbReference type="RefSeq" id="WP_170156781.1">
    <property type="nucleotide sequence ID" value="NZ_QNRR01000001.1"/>
</dbReference>
<dbReference type="SUPFAM" id="SSF50998">
    <property type="entry name" value="Quinoprotein alcohol dehydrogenase-like"/>
    <property type="match status" value="1"/>
</dbReference>
<dbReference type="InterPro" id="IPR002372">
    <property type="entry name" value="PQQ_rpt_dom"/>
</dbReference>
<dbReference type="Gene3D" id="2.40.10.480">
    <property type="match status" value="1"/>
</dbReference>
<reference evidence="3 4" key="1">
    <citation type="submission" date="2018-06" db="EMBL/GenBank/DDBJ databases">
        <title>Genomic Encyclopedia of Type Strains, Phase IV (KMG-IV): sequencing the most valuable type-strain genomes for metagenomic binning, comparative biology and taxonomic classification.</title>
        <authorList>
            <person name="Goeker M."/>
        </authorList>
    </citation>
    <scope>NUCLEOTIDE SEQUENCE [LARGE SCALE GENOMIC DNA]</scope>
    <source>
        <strain evidence="3 4">DSM 25532</strain>
    </source>
</reference>
<keyword evidence="1" id="KW-0732">Signal</keyword>
<sequence>MRRTIAALLMCTGASFLCSGFASAEDWPQWRGMARDNVWKETDILEAFPEAGVKVRWRMPVGPSWSSPVIADGHVYITDVVLQKPKATERLQCFEEASGKVLWAHSYEAPYPDWVFTAGQENGPSVTPIAEDGKVWMLGAIGALHCLDAKTGAVLWHKDLAKDYGMGGFSTNASPLIDGEKLVLVIGGKPDACVVALDKHTGNEIWHALDEASANSSPILVEAGGKRQLVVWTQQSVSALDPHNGAVLWRQRLLTSSDNTVSTPVSQGDLLLIGGLMLKLAQDKPGVSFLWPDTKAVSHRVLSNTSTAMLAEGHVYSATTKGELVCLDAQTGKKLWSKDGLTSKMSGTAIHFFPNGNSVLLYTDEGNLIRAKLTPQGYEEISRTKLLEPVYSFSGRKLCWSPPAFANGCAFARNERELVCAELRVSK</sequence>
<dbReference type="InterPro" id="IPR011047">
    <property type="entry name" value="Quinoprotein_ADH-like_sf"/>
</dbReference>
<dbReference type="Pfam" id="PF13360">
    <property type="entry name" value="PQQ_2"/>
    <property type="match status" value="2"/>
</dbReference>
<dbReference type="SMART" id="SM00564">
    <property type="entry name" value="PQQ"/>
    <property type="match status" value="4"/>
</dbReference>
<dbReference type="Gene3D" id="2.130.10.10">
    <property type="entry name" value="YVTN repeat-like/Quinoprotein amine dehydrogenase"/>
    <property type="match status" value="1"/>
</dbReference>
<gene>
    <name evidence="3" type="ORF">DES53_101366</name>
</gene>
<evidence type="ECO:0000256" key="1">
    <source>
        <dbReference type="SAM" id="SignalP"/>
    </source>
</evidence>
<keyword evidence="4" id="KW-1185">Reference proteome</keyword>
<organism evidence="3 4">
    <name type="scientific">Roseimicrobium gellanilyticum</name>
    <dbReference type="NCBI Taxonomy" id="748857"/>
    <lineage>
        <taxon>Bacteria</taxon>
        <taxon>Pseudomonadati</taxon>
        <taxon>Verrucomicrobiota</taxon>
        <taxon>Verrucomicrobiia</taxon>
        <taxon>Verrucomicrobiales</taxon>
        <taxon>Verrucomicrobiaceae</taxon>
        <taxon>Roseimicrobium</taxon>
    </lineage>
</organism>
<name>A0A366HV54_9BACT</name>